<sequence>MLSDDNLIENTDQKELIWVANYAEQNGVDCLNASLLDLGCGNGINTLALSHHFNIVYGIEPNELLLKESRNNKRKISKLTPNWPGLSKLRFYKGSFLEIPLKKIDIVSLFDSLNFSSNPYLALDNVFYHLKPGGLVFISEPHEKSEFSNDILDDSDALKKKLDNLKLTRKSIKKYIKQNKIETIINRETPIEYFLILRKSL</sequence>
<dbReference type="Pfam" id="PF13847">
    <property type="entry name" value="Methyltransf_31"/>
    <property type="match status" value="1"/>
</dbReference>
<evidence type="ECO:0000259" key="1">
    <source>
        <dbReference type="Pfam" id="PF13847"/>
    </source>
</evidence>
<feature type="domain" description="Methyltransferase" evidence="1">
    <location>
        <begin position="33"/>
        <end position="185"/>
    </location>
</feature>
<evidence type="ECO:0000313" key="2">
    <source>
        <dbReference type="EMBL" id="VVU95526.1"/>
    </source>
</evidence>
<dbReference type="PANTHER" id="PTHR43861">
    <property type="entry name" value="TRANS-ACONITATE 2-METHYLTRANSFERASE-RELATED"/>
    <property type="match status" value="1"/>
</dbReference>
<name>A0A5E8CK18_9ZZZZ</name>
<dbReference type="InterPro" id="IPR025714">
    <property type="entry name" value="Methyltranfer_dom"/>
</dbReference>
<keyword evidence="2" id="KW-0808">Transferase</keyword>
<organism evidence="2">
    <name type="scientific">seawater metagenome</name>
    <dbReference type="NCBI Taxonomy" id="1561972"/>
    <lineage>
        <taxon>unclassified sequences</taxon>
        <taxon>metagenomes</taxon>
        <taxon>ecological metagenomes</taxon>
    </lineage>
</organism>
<dbReference type="CDD" id="cd02440">
    <property type="entry name" value="AdoMet_MTases"/>
    <property type="match status" value="1"/>
</dbReference>
<reference evidence="2" key="1">
    <citation type="submission" date="2019-09" db="EMBL/GenBank/DDBJ databases">
        <authorList>
            <person name="Needham M D."/>
        </authorList>
    </citation>
    <scope>NUCLEOTIDE SEQUENCE</scope>
</reference>
<keyword evidence="2" id="KW-0489">Methyltransferase</keyword>
<proteinExistence type="predicted"/>
<protein>
    <submittedName>
        <fullName evidence="2">Methyltransferase domain</fullName>
    </submittedName>
</protein>
<gene>
    <name evidence="2" type="ORF">CPAV1605_1277</name>
</gene>
<dbReference type="GO" id="GO:0032259">
    <property type="term" value="P:methylation"/>
    <property type="evidence" value="ECO:0007669"/>
    <property type="project" value="UniProtKB-KW"/>
</dbReference>
<dbReference type="AlphaFoldDB" id="A0A5E8CK18"/>
<accession>A0A5E8CK18</accession>
<dbReference type="SUPFAM" id="SSF53335">
    <property type="entry name" value="S-adenosyl-L-methionine-dependent methyltransferases"/>
    <property type="match status" value="1"/>
</dbReference>
<dbReference type="Gene3D" id="3.40.50.150">
    <property type="entry name" value="Vaccinia Virus protein VP39"/>
    <property type="match status" value="1"/>
</dbReference>
<dbReference type="InterPro" id="IPR029063">
    <property type="entry name" value="SAM-dependent_MTases_sf"/>
</dbReference>
<dbReference type="EMBL" id="CABVLZ010000005">
    <property type="protein sequence ID" value="VVU95526.1"/>
    <property type="molecule type" value="Genomic_DNA"/>
</dbReference>
<dbReference type="GO" id="GO:0008168">
    <property type="term" value="F:methyltransferase activity"/>
    <property type="evidence" value="ECO:0007669"/>
    <property type="project" value="UniProtKB-KW"/>
</dbReference>